<dbReference type="Proteomes" id="UP000295443">
    <property type="component" value="Unassembled WGS sequence"/>
</dbReference>
<protein>
    <submittedName>
        <fullName evidence="1">Transcriptional regulator</fullName>
    </submittedName>
</protein>
<dbReference type="GO" id="GO:0003677">
    <property type="term" value="F:DNA binding"/>
    <property type="evidence" value="ECO:0007669"/>
    <property type="project" value="InterPro"/>
</dbReference>
<gene>
    <name evidence="1" type="ORF">EZJ19_08520</name>
</gene>
<accession>A0A4R1BCY0</accession>
<name>A0A4R1BCY0_9PROT</name>
<dbReference type="RefSeq" id="WP_131446598.1">
    <property type="nucleotide sequence ID" value="NZ_SJZB01000032.1"/>
</dbReference>
<reference evidence="1 2" key="1">
    <citation type="submission" date="2019-03" db="EMBL/GenBank/DDBJ databases">
        <title>Genome sequence of Thiobacillaceae bacterium LSR1, a sulfur-oxidizing bacterium isolated from freshwater sediment.</title>
        <authorList>
            <person name="Li S."/>
        </authorList>
    </citation>
    <scope>NUCLEOTIDE SEQUENCE [LARGE SCALE GENOMIC DNA]</scope>
    <source>
        <strain evidence="1 2">LSR1</strain>
    </source>
</reference>
<dbReference type="AlphaFoldDB" id="A0A4R1BCY0"/>
<dbReference type="OrthoDB" id="9156632at2"/>
<comment type="caution">
    <text evidence="1">The sequence shown here is derived from an EMBL/GenBank/DDBJ whole genome shotgun (WGS) entry which is preliminary data.</text>
</comment>
<organism evidence="1 2">
    <name type="scientific">Parasulfuritortus cantonensis</name>
    <dbReference type="NCBI Taxonomy" id="2528202"/>
    <lineage>
        <taxon>Bacteria</taxon>
        <taxon>Pseudomonadati</taxon>
        <taxon>Pseudomonadota</taxon>
        <taxon>Betaproteobacteria</taxon>
        <taxon>Nitrosomonadales</taxon>
        <taxon>Thiobacillaceae</taxon>
        <taxon>Parasulfuritortus</taxon>
    </lineage>
</organism>
<evidence type="ECO:0000313" key="1">
    <source>
        <dbReference type="EMBL" id="TCJ14921.1"/>
    </source>
</evidence>
<sequence>MRTIVHSPEDIGLLVRATRIAQGIRTQDLTGTASVRFLTDLEAGKPTAQIGKVLAVLEGLGIHVYLDIPDDVTLPENLSDIRGRRISR</sequence>
<keyword evidence="2" id="KW-1185">Reference proteome</keyword>
<dbReference type="Gene3D" id="1.10.260.40">
    <property type="entry name" value="lambda repressor-like DNA-binding domains"/>
    <property type="match status" value="1"/>
</dbReference>
<evidence type="ECO:0000313" key="2">
    <source>
        <dbReference type="Proteomes" id="UP000295443"/>
    </source>
</evidence>
<dbReference type="EMBL" id="SJZB01000032">
    <property type="protein sequence ID" value="TCJ14921.1"/>
    <property type="molecule type" value="Genomic_DNA"/>
</dbReference>
<proteinExistence type="predicted"/>
<dbReference type="InterPro" id="IPR010982">
    <property type="entry name" value="Lambda_DNA-bd_dom_sf"/>
</dbReference>